<dbReference type="CDD" id="cd06850">
    <property type="entry name" value="biotinyl_domain"/>
    <property type="match status" value="1"/>
</dbReference>
<accession>A0A2N4UHF7</accession>
<dbReference type="PROSITE" id="PS50968">
    <property type="entry name" value="BIOTINYL_LIPOYL"/>
    <property type="match status" value="1"/>
</dbReference>
<dbReference type="SUPFAM" id="SSF51230">
    <property type="entry name" value="Single hybrid motif"/>
    <property type="match status" value="1"/>
</dbReference>
<proteinExistence type="predicted"/>
<keyword evidence="4" id="KW-1185">Reference proteome</keyword>
<dbReference type="OrthoDB" id="9760256at2"/>
<keyword evidence="1" id="KW-0092">Biotin</keyword>
<feature type="domain" description="Lipoyl-binding" evidence="2">
    <location>
        <begin position="1"/>
        <end position="71"/>
    </location>
</feature>
<dbReference type="InterPro" id="IPR050709">
    <property type="entry name" value="Biotin_Carboxyl_Carrier/Decarb"/>
</dbReference>
<comment type="caution">
    <text evidence="3">The sequence shown here is derived from an EMBL/GenBank/DDBJ whole genome shotgun (WGS) entry which is preliminary data.</text>
</comment>
<dbReference type="Proteomes" id="UP000234328">
    <property type="component" value="Unassembled WGS sequence"/>
</dbReference>
<evidence type="ECO:0000313" key="3">
    <source>
        <dbReference type="EMBL" id="PLC54438.1"/>
    </source>
</evidence>
<evidence type="ECO:0000256" key="1">
    <source>
        <dbReference type="ARBA" id="ARBA00023267"/>
    </source>
</evidence>
<gene>
    <name evidence="3" type="ORF">CR155_06565</name>
</gene>
<dbReference type="PANTHER" id="PTHR45266:SF3">
    <property type="entry name" value="OXALOACETATE DECARBOXYLASE ALPHA CHAIN"/>
    <property type="match status" value="1"/>
</dbReference>
<dbReference type="PANTHER" id="PTHR45266">
    <property type="entry name" value="OXALOACETATE DECARBOXYLASE ALPHA CHAIN"/>
    <property type="match status" value="1"/>
</dbReference>
<dbReference type="Pfam" id="PF00364">
    <property type="entry name" value="Biotin_lipoyl"/>
    <property type="match status" value="1"/>
</dbReference>
<evidence type="ECO:0000259" key="2">
    <source>
        <dbReference type="PROSITE" id="PS50968"/>
    </source>
</evidence>
<dbReference type="RefSeq" id="WP_102069207.1">
    <property type="nucleotide sequence ID" value="NZ_PDNV01000004.1"/>
</dbReference>
<dbReference type="Gene3D" id="2.40.50.100">
    <property type="match status" value="1"/>
</dbReference>
<protein>
    <submittedName>
        <fullName evidence="3">Acetyl-CoA carboxylase biotin carboxyl carrier protein subunit</fullName>
    </submittedName>
</protein>
<dbReference type="InterPro" id="IPR000089">
    <property type="entry name" value="Biotin_lipoyl"/>
</dbReference>
<organism evidence="3 4">
    <name type="scientific">Pollutimonas nitritireducens</name>
    <dbReference type="NCBI Taxonomy" id="2045209"/>
    <lineage>
        <taxon>Bacteria</taxon>
        <taxon>Pseudomonadati</taxon>
        <taxon>Pseudomonadota</taxon>
        <taxon>Betaproteobacteria</taxon>
        <taxon>Burkholderiales</taxon>
        <taxon>Alcaligenaceae</taxon>
        <taxon>Pollutimonas</taxon>
    </lineage>
</organism>
<dbReference type="InterPro" id="IPR011053">
    <property type="entry name" value="Single_hybrid_motif"/>
</dbReference>
<sequence length="72" mass="7694">MMEKIEATVTGRVLEVLVQVGSKVNVGDDVVKIESMKMEIPVSSEYAGTVRSIGIAVDDSVEEGQAIIELEA</sequence>
<dbReference type="EMBL" id="PDNV01000004">
    <property type="protein sequence ID" value="PLC54438.1"/>
    <property type="molecule type" value="Genomic_DNA"/>
</dbReference>
<dbReference type="AlphaFoldDB" id="A0A2N4UHF7"/>
<evidence type="ECO:0000313" key="4">
    <source>
        <dbReference type="Proteomes" id="UP000234328"/>
    </source>
</evidence>
<name>A0A2N4UHF7_9BURK</name>
<reference evidence="3 4" key="1">
    <citation type="submission" date="2017-10" db="EMBL/GenBank/DDBJ databases">
        <title>Two draft genome sequences of Pusillimonas sp. strains isolated from a nitrate- and radionuclide-contaminated groundwater in Russia.</title>
        <authorList>
            <person name="Grouzdev D.S."/>
            <person name="Tourova T.P."/>
            <person name="Goeva M.A."/>
            <person name="Babich T.L."/>
            <person name="Sokolova D.S."/>
            <person name="Abdullin R."/>
            <person name="Poltaraus A.B."/>
            <person name="Toshchakov S.V."/>
            <person name="Nazina T.N."/>
        </authorList>
    </citation>
    <scope>NUCLEOTIDE SEQUENCE [LARGE SCALE GENOMIC DNA]</scope>
    <source>
        <strain evidence="3 4">JR1/69-2-13</strain>
    </source>
</reference>